<comment type="caution">
    <text evidence="1">The sequence shown here is derived from an EMBL/GenBank/DDBJ whole genome shotgun (WGS) entry which is preliminary data.</text>
</comment>
<evidence type="ECO:0000313" key="1">
    <source>
        <dbReference type="EMBL" id="NUU29328.1"/>
    </source>
</evidence>
<protein>
    <submittedName>
        <fullName evidence="1">Uncharacterized protein</fullName>
    </submittedName>
</protein>
<proteinExistence type="predicted"/>
<dbReference type="AlphaFoldDB" id="A0A850DY29"/>
<dbReference type="Proteomes" id="UP000539146">
    <property type="component" value="Unassembled WGS sequence"/>
</dbReference>
<name>A0A850DY29_9MICO</name>
<accession>A0A850DY29</accession>
<dbReference type="EMBL" id="JABMCG010000123">
    <property type="protein sequence ID" value="NUU29328.1"/>
    <property type="molecule type" value="Genomic_DNA"/>
</dbReference>
<organism evidence="1 2">
    <name type="scientific">Curtobacterium citreum</name>
    <dbReference type="NCBI Taxonomy" id="2036"/>
    <lineage>
        <taxon>Bacteria</taxon>
        <taxon>Bacillati</taxon>
        <taxon>Actinomycetota</taxon>
        <taxon>Actinomycetes</taxon>
        <taxon>Micrococcales</taxon>
        <taxon>Microbacteriaceae</taxon>
        <taxon>Curtobacterium</taxon>
    </lineage>
</organism>
<sequence length="229" mass="25542">MNKNAPVQRSPSANGYIYAQRWNSAFRTPDPRGFLSVEECEARWSGVQADASLGWFTVVPEEPGVGTFRRAADGSFLPDEASAVPTWTMEVIPSGGIAAMGPAFEFSFWDAFNREYASATLANFWDGRPFLQDLAIRSYIDPALFPKKERSRGNVPVLINHFSWKPEGRGQRLRTDLVREEKTREQFADVDVSDNWFQPPGFGEWGTLASAVLAKLPPDVLSRRLSGPP</sequence>
<reference evidence="1 2" key="1">
    <citation type="submission" date="2020-05" db="EMBL/GenBank/DDBJ databases">
        <title>Genome Sequencing of Type Strains.</title>
        <authorList>
            <person name="Lemaire J.F."/>
            <person name="Inderbitzin P."/>
            <person name="Gregorio O.A."/>
            <person name="Collins S.B."/>
            <person name="Wespe N."/>
            <person name="Knight-Connoni V."/>
        </authorList>
    </citation>
    <scope>NUCLEOTIDE SEQUENCE [LARGE SCALE GENOMIC DNA]</scope>
    <source>
        <strain evidence="1 2">DSM 20512</strain>
    </source>
</reference>
<dbReference type="RefSeq" id="WP_175326624.1">
    <property type="nucleotide sequence ID" value="NZ_JABMCG010000123.1"/>
</dbReference>
<gene>
    <name evidence="1" type="ORF">HP467_14625</name>
</gene>
<evidence type="ECO:0000313" key="2">
    <source>
        <dbReference type="Proteomes" id="UP000539146"/>
    </source>
</evidence>